<dbReference type="InterPro" id="IPR007052">
    <property type="entry name" value="CS_dom"/>
</dbReference>
<dbReference type="GO" id="GO:0051087">
    <property type="term" value="F:protein-folding chaperone binding"/>
    <property type="evidence" value="ECO:0007669"/>
    <property type="project" value="TreeGrafter"/>
</dbReference>
<feature type="region of interest" description="Disordered" evidence="2">
    <location>
        <begin position="136"/>
        <end position="157"/>
    </location>
</feature>
<dbReference type="AlphaFoldDB" id="A0A401PES3"/>
<gene>
    <name evidence="4" type="ORF">scyTo_0006004</name>
</gene>
<sequence>MSVSGETDYSQPAKTQWYDRKNYVFVEFCVEDSKDVDVTIEKFRLVFSCKSADNLELYNNIELYSKVEPNDSRHKRSDRSITLFMRKVDGKKAWPRLTKEKTKNAWLVVDFDNWRDWHDDDQQMIDLEHYSNMLKDLKDTGPPPTMDDLDDESLDSI</sequence>
<dbReference type="SUPFAM" id="SSF49764">
    <property type="entry name" value="HSP20-like chaperones"/>
    <property type="match status" value="1"/>
</dbReference>
<dbReference type="OMA" id="DGKKAWP"/>
<evidence type="ECO:0000313" key="4">
    <source>
        <dbReference type="EMBL" id="GCB71604.1"/>
    </source>
</evidence>
<name>A0A401PES3_SCYTO</name>
<proteinExistence type="inferred from homology"/>
<dbReference type="EMBL" id="BFAA01001957">
    <property type="protein sequence ID" value="GCB71604.1"/>
    <property type="molecule type" value="Genomic_DNA"/>
</dbReference>
<dbReference type="GO" id="GO:0005829">
    <property type="term" value="C:cytosol"/>
    <property type="evidence" value="ECO:0007669"/>
    <property type="project" value="TreeGrafter"/>
</dbReference>
<dbReference type="PANTHER" id="PTHR22932:SF4">
    <property type="entry name" value="PROTEIN PTGES3L-RELATED"/>
    <property type="match status" value="1"/>
</dbReference>
<dbReference type="InterPro" id="IPR045250">
    <property type="entry name" value="p23-like"/>
</dbReference>
<dbReference type="GO" id="GO:0005634">
    <property type="term" value="C:nucleus"/>
    <property type="evidence" value="ECO:0007669"/>
    <property type="project" value="TreeGrafter"/>
</dbReference>
<protein>
    <recommendedName>
        <fullName evidence="3">CS domain-containing protein</fullName>
    </recommendedName>
</protein>
<dbReference type="GO" id="GO:0006457">
    <property type="term" value="P:protein folding"/>
    <property type="evidence" value="ECO:0007669"/>
    <property type="project" value="TreeGrafter"/>
</dbReference>
<dbReference type="Proteomes" id="UP000288216">
    <property type="component" value="Unassembled WGS sequence"/>
</dbReference>
<organism evidence="4 5">
    <name type="scientific">Scyliorhinus torazame</name>
    <name type="common">Cloudy catshark</name>
    <name type="synonym">Catulus torazame</name>
    <dbReference type="NCBI Taxonomy" id="75743"/>
    <lineage>
        <taxon>Eukaryota</taxon>
        <taxon>Metazoa</taxon>
        <taxon>Chordata</taxon>
        <taxon>Craniata</taxon>
        <taxon>Vertebrata</taxon>
        <taxon>Chondrichthyes</taxon>
        <taxon>Elasmobranchii</taxon>
        <taxon>Galeomorphii</taxon>
        <taxon>Galeoidea</taxon>
        <taxon>Carcharhiniformes</taxon>
        <taxon>Scyliorhinidae</taxon>
        <taxon>Scyliorhinus</taxon>
    </lineage>
</organism>
<reference evidence="4 5" key="1">
    <citation type="journal article" date="2018" name="Nat. Ecol. Evol.">
        <title>Shark genomes provide insights into elasmobranch evolution and the origin of vertebrates.</title>
        <authorList>
            <person name="Hara Y"/>
            <person name="Yamaguchi K"/>
            <person name="Onimaru K"/>
            <person name="Kadota M"/>
            <person name="Koyanagi M"/>
            <person name="Keeley SD"/>
            <person name="Tatsumi K"/>
            <person name="Tanaka K"/>
            <person name="Motone F"/>
            <person name="Kageyama Y"/>
            <person name="Nozu R"/>
            <person name="Adachi N"/>
            <person name="Nishimura O"/>
            <person name="Nakagawa R"/>
            <person name="Tanegashima C"/>
            <person name="Kiyatake I"/>
            <person name="Matsumoto R"/>
            <person name="Murakumo K"/>
            <person name="Nishida K"/>
            <person name="Terakita A"/>
            <person name="Kuratani S"/>
            <person name="Sato K"/>
            <person name="Hyodo S Kuraku.S."/>
        </authorList>
    </citation>
    <scope>NUCLEOTIDE SEQUENCE [LARGE SCALE GENOMIC DNA]</scope>
</reference>
<dbReference type="InterPro" id="IPR008978">
    <property type="entry name" value="HSP20-like_chaperone"/>
</dbReference>
<feature type="domain" description="CS" evidence="3">
    <location>
        <begin position="10"/>
        <end position="98"/>
    </location>
</feature>
<comment type="similarity">
    <text evidence="1">Belongs to the p23/wos2 family.</text>
</comment>
<dbReference type="Gene3D" id="2.60.40.790">
    <property type="match status" value="1"/>
</dbReference>
<dbReference type="PANTHER" id="PTHR22932">
    <property type="entry name" value="TELOMERASE-BINDING PROTEIN P23 HSP90 CO-CHAPERONE"/>
    <property type="match status" value="1"/>
</dbReference>
<dbReference type="Pfam" id="PF04969">
    <property type="entry name" value="CS"/>
    <property type="match status" value="1"/>
</dbReference>
<dbReference type="GO" id="GO:0051131">
    <property type="term" value="P:chaperone-mediated protein complex assembly"/>
    <property type="evidence" value="ECO:0007669"/>
    <property type="project" value="TreeGrafter"/>
</dbReference>
<evidence type="ECO:0000256" key="1">
    <source>
        <dbReference type="ARBA" id="ARBA00025733"/>
    </source>
</evidence>
<accession>A0A401PES3</accession>
<comment type="caution">
    <text evidence="4">The sequence shown here is derived from an EMBL/GenBank/DDBJ whole genome shotgun (WGS) entry which is preliminary data.</text>
</comment>
<dbReference type="OrthoDB" id="1564555at2759"/>
<dbReference type="STRING" id="75743.A0A401PES3"/>
<feature type="compositionally biased region" description="Acidic residues" evidence="2">
    <location>
        <begin position="147"/>
        <end position="157"/>
    </location>
</feature>
<evidence type="ECO:0000256" key="2">
    <source>
        <dbReference type="SAM" id="MobiDB-lite"/>
    </source>
</evidence>
<dbReference type="PROSITE" id="PS51203">
    <property type="entry name" value="CS"/>
    <property type="match status" value="1"/>
</dbReference>
<keyword evidence="5" id="KW-1185">Reference proteome</keyword>
<evidence type="ECO:0000313" key="5">
    <source>
        <dbReference type="Proteomes" id="UP000288216"/>
    </source>
</evidence>
<dbReference type="GO" id="GO:0051879">
    <property type="term" value="F:Hsp90 protein binding"/>
    <property type="evidence" value="ECO:0007669"/>
    <property type="project" value="InterPro"/>
</dbReference>
<evidence type="ECO:0000259" key="3">
    <source>
        <dbReference type="PROSITE" id="PS51203"/>
    </source>
</evidence>
<dbReference type="FunFam" id="2.60.40.790:FF:000003">
    <property type="entry name" value="prostaglandin E synthase 3"/>
    <property type="match status" value="1"/>
</dbReference>